<dbReference type="AlphaFoldDB" id="A0A2Z4IQC4"/>
<accession>A0A2Z4IQC4</accession>
<evidence type="ECO:0000259" key="3">
    <source>
        <dbReference type="Pfam" id="PF01370"/>
    </source>
</evidence>
<keyword evidence="1" id="KW-0560">Oxidoreductase</keyword>
<dbReference type="Gene3D" id="3.40.50.720">
    <property type="entry name" value="NAD(P)-binding Rossmann-like Domain"/>
    <property type="match status" value="1"/>
</dbReference>
<proteinExistence type="inferred from homology"/>
<dbReference type="KEGG" id="est:DN752_00720"/>
<dbReference type="RefSeq" id="WP_112786376.1">
    <property type="nucleotide sequence ID" value="NZ_CP030041.1"/>
</dbReference>
<comment type="similarity">
    <text evidence="2">Belongs to the NAD(P)-dependent epimerase/dehydratase family. Dihydroflavonol-4-reductase subfamily.</text>
</comment>
<dbReference type="PANTHER" id="PTHR10366:SF564">
    <property type="entry name" value="STEROL-4-ALPHA-CARBOXYLATE 3-DEHYDROGENASE, DECARBOXYLATING"/>
    <property type="match status" value="1"/>
</dbReference>
<sequence>MKKVLLTGITGFLGAHTAIRLLEKGYAVTGTLRSQSRASSIRKVIASHTDKTAYLTLEVADLNDAVIWKTLTQDVDFVQHIASPFPRNIPKHEEELIHPAKEGTLNVLRAAQANGVKRVVVTSSIAAIVYGKSSDALTKTMDETDWTDLSLRKDTTPYFRSKTIAEKAAWDFASKHPEMELVTVLPGAILGPVLEDDFGTSANIVIKLLDGSTPALPKIGFDIIDVRSVADLLILAMEKKQAAHNRYLASAGYRMFSEMAKVLKENFPDRKLPSWEMPNFLVKVFATIDPSVAPILVDLGKKRKVNNQKAVRQLGWEPKSVEEAIVSCAQSVMEKGIVK</sequence>
<dbReference type="OrthoDB" id="9778052at2"/>
<dbReference type="EMBL" id="CP030041">
    <property type="protein sequence ID" value="AWW33004.1"/>
    <property type="molecule type" value="Genomic_DNA"/>
</dbReference>
<dbReference type="InterPro" id="IPR001509">
    <property type="entry name" value="Epimerase_deHydtase"/>
</dbReference>
<dbReference type="InterPro" id="IPR036291">
    <property type="entry name" value="NAD(P)-bd_dom_sf"/>
</dbReference>
<evidence type="ECO:0000256" key="2">
    <source>
        <dbReference type="ARBA" id="ARBA00023445"/>
    </source>
</evidence>
<keyword evidence="5" id="KW-1185">Reference proteome</keyword>
<dbReference type="CDD" id="cd05227">
    <property type="entry name" value="AR_SDR_e"/>
    <property type="match status" value="1"/>
</dbReference>
<dbReference type="SUPFAM" id="SSF51735">
    <property type="entry name" value="NAD(P)-binding Rossmann-fold domains"/>
    <property type="match status" value="1"/>
</dbReference>
<dbReference type="InterPro" id="IPR050425">
    <property type="entry name" value="NAD(P)_dehydrat-like"/>
</dbReference>
<feature type="domain" description="NAD-dependent epimerase/dehydratase" evidence="3">
    <location>
        <begin position="4"/>
        <end position="242"/>
    </location>
</feature>
<evidence type="ECO:0000313" key="4">
    <source>
        <dbReference type="EMBL" id="AWW33004.1"/>
    </source>
</evidence>
<dbReference type="Pfam" id="PF01370">
    <property type="entry name" value="Epimerase"/>
    <property type="match status" value="1"/>
</dbReference>
<reference evidence="4 5" key="1">
    <citation type="submission" date="2018-06" db="EMBL/GenBank/DDBJ databases">
        <title>Echinicola strongylocentroti sp. nov., isolated from a sea urchin Strongylocentrotus intermedius.</title>
        <authorList>
            <person name="Bae S.S."/>
        </authorList>
    </citation>
    <scope>NUCLEOTIDE SEQUENCE [LARGE SCALE GENOMIC DNA]</scope>
    <source>
        <strain evidence="4 5">MEBiC08714</strain>
    </source>
</reference>
<organism evidence="4 5">
    <name type="scientific">Echinicola strongylocentroti</name>
    <dbReference type="NCBI Taxonomy" id="1795355"/>
    <lineage>
        <taxon>Bacteria</taxon>
        <taxon>Pseudomonadati</taxon>
        <taxon>Bacteroidota</taxon>
        <taxon>Cytophagia</taxon>
        <taxon>Cytophagales</taxon>
        <taxon>Cyclobacteriaceae</taxon>
        <taxon>Echinicola</taxon>
    </lineage>
</organism>
<dbReference type="Proteomes" id="UP000248688">
    <property type="component" value="Chromosome"/>
</dbReference>
<name>A0A2Z4IQC4_9BACT</name>
<dbReference type="GO" id="GO:0016616">
    <property type="term" value="F:oxidoreductase activity, acting on the CH-OH group of donors, NAD or NADP as acceptor"/>
    <property type="evidence" value="ECO:0007669"/>
    <property type="project" value="TreeGrafter"/>
</dbReference>
<gene>
    <name evidence="4" type="ORF">DN752_00720</name>
</gene>
<evidence type="ECO:0000313" key="5">
    <source>
        <dbReference type="Proteomes" id="UP000248688"/>
    </source>
</evidence>
<dbReference type="FunFam" id="3.40.50.720:FF:000336">
    <property type="entry name" value="Aldehyde reductase"/>
    <property type="match status" value="1"/>
</dbReference>
<dbReference type="PANTHER" id="PTHR10366">
    <property type="entry name" value="NAD DEPENDENT EPIMERASE/DEHYDRATASE"/>
    <property type="match status" value="1"/>
</dbReference>
<protein>
    <submittedName>
        <fullName evidence="4">Aldehyde reductase</fullName>
    </submittedName>
</protein>
<evidence type="ECO:0000256" key="1">
    <source>
        <dbReference type="ARBA" id="ARBA00023002"/>
    </source>
</evidence>